<name>A0A2P8H6B6_9BACL</name>
<proteinExistence type="predicted"/>
<dbReference type="RefSeq" id="WP_106531572.1">
    <property type="nucleotide sequence ID" value="NZ_PYAT01000001.1"/>
</dbReference>
<dbReference type="OrthoDB" id="9792518at2"/>
<dbReference type="PANTHER" id="PTHR43434">
    <property type="entry name" value="PHOSPHOGLYCOLATE PHOSPHATASE"/>
    <property type="match status" value="1"/>
</dbReference>
<dbReference type="AlphaFoldDB" id="A0A2P8H6B6"/>
<dbReference type="PANTHER" id="PTHR43434:SF1">
    <property type="entry name" value="PHOSPHOGLYCOLATE PHOSPHATASE"/>
    <property type="match status" value="1"/>
</dbReference>
<dbReference type="GO" id="GO:0008967">
    <property type="term" value="F:phosphoglycolate phosphatase activity"/>
    <property type="evidence" value="ECO:0007669"/>
    <property type="project" value="TreeGrafter"/>
</dbReference>
<organism evidence="1 2">
    <name type="scientific">Planomicrobium soli</name>
    <dbReference type="NCBI Taxonomy" id="1176648"/>
    <lineage>
        <taxon>Bacteria</taxon>
        <taxon>Bacillati</taxon>
        <taxon>Bacillota</taxon>
        <taxon>Bacilli</taxon>
        <taxon>Bacillales</taxon>
        <taxon>Caryophanaceae</taxon>
        <taxon>Planomicrobium</taxon>
    </lineage>
</organism>
<keyword evidence="2" id="KW-1185">Reference proteome</keyword>
<dbReference type="EMBL" id="PYAT01000001">
    <property type="protein sequence ID" value="PSL41758.1"/>
    <property type="molecule type" value="Genomic_DNA"/>
</dbReference>
<dbReference type="Pfam" id="PF13419">
    <property type="entry name" value="HAD_2"/>
    <property type="match status" value="1"/>
</dbReference>
<reference evidence="1 2" key="1">
    <citation type="submission" date="2018-03" db="EMBL/GenBank/DDBJ databases">
        <title>Genomic Encyclopedia of Type Strains, Phase III (KMG-III): the genomes of soil and plant-associated and newly described type strains.</title>
        <authorList>
            <person name="Whitman W."/>
        </authorList>
    </citation>
    <scope>NUCLEOTIDE SEQUENCE [LARGE SCALE GENOMIC DNA]</scope>
    <source>
        <strain evidence="1 2">CGMCC 1.12259</strain>
    </source>
</reference>
<dbReference type="InterPro" id="IPR036412">
    <property type="entry name" value="HAD-like_sf"/>
</dbReference>
<gene>
    <name evidence="1" type="ORF">B0H99_1011</name>
</gene>
<dbReference type="SFLD" id="SFLDS00003">
    <property type="entry name" value="Haloacid_Dehalogenase"/>
    <property type="match status" value="1"/>
</dbReference>
<dbReference type="Gene3D" id="3.40.50.1000">
    <property type="entry name" value="HAD superfamily/HAD-like"/>
    <property type="match status" value="1"/>
</dbReference>
<dbReference type="Proteomes" id="UP000242682">
    <property type="component" value="Unassembled WGS sequence"/>
</dbReference>
<dbReference type="SFLD" id="SFLDG01129">
    <property type="entry name" value="C1.5:_HAD__Beta-PGM__Phosphata"/>
    <property type="match status" value="1"/>
</dbReference>
<comment type="caution">
    <text evidence="1">The sequence shown here is derived from an EMBL/GenBank/DDBJ whole genome shotgun (WGS) entry which is preliminary data.</text>
</comment>
<dbReference type="GO" id="GO:0006281">
    <property type="term" value="P:DNA repair"/>
    <property type="evidence" value="ECO:0007669"/>
    <property type="project" value="TreeGrafter"/>
</dbReference>
<dbReference type="InterPro" id="IPR041492">
    <property type="entry name" value="HAD_2"/>
</dbReference>
<sequence length="209" mass="23725">MDSIIFDLDGTLWDSREAIAISWNQVFEGLEEGSFSITKEDLTAMMGLQIDEIGEKLLPQLPAAKRKELLDQCSQVENEYLVENGGILYPEVENVLASLAERYKLFIVSNCQEGYIEAFLKYYGLQKYIQDFENPGRTGLLKGENIKLVMDRNNLAAPVYVGDTEKDREAAELAEIPFVYAEYGFGKVQNADYTIKSFSDLTNLFQRKT</sequence>
<protein>
    <submittedName>
        <fullName evidence="1">Phosphoglycolate phosphatase</fullName>
    </submittedName>
</protein>
<dbReference type="SUPFAM" id="SSF56784">
    <property type="entry name" value="HAD-like"/>
    <property type="match status" value="1"/>
</dbReference>
<evidence type="ECO:0000313" key="1">
    <source>
        <dbReference type="EMBL" id="PSL41758.1"/>
    </source>
</evidence>
<dbReference type="InterPro" id="IPR023198">
    <property type="entry name" value="PGP-like_dom2"/>
</dbReference>
<dbReference type="InterPro" id="IPR050155">
    <property type="entry name" value="HAD-like_hydrolase_sf"/>
</dbReference>
<dbReference type="InterPro" id="IPR023214">
    <property type="entry name" value="HAD_sf"/>
</dbReference>
<dbReference type="Gene3D" id="1.10.150.240">
    <property type="entry name" value="Putative phosphatase, domain 2"/>
    <property type="match status" value="1"/>
</dbReference>
<evidence type="ECO:0000313" key="2">
    <source>
        <dbReference type="Proteomes" id="UP000242682"/>
    </source>
</evidence>
<accession>A0A2P8H6B6</accession>